<dbReference type="Gene3D" id="3.50.50.60">
    <property type="entry name" value="FAD/NAD(P)-binding domain"/>
    <property type="match status" value="1"/>
</dbReference>
<name>A0AAV1I2L3_9CHLO</name>
<dbReference type="InterPro" id="IPR036188">
    <property type="entry name" value="FAD/NAD-bd_sf"/>
</dbReference>
<evidence type="ECO:0000256" key="1">
    <source>
        <dbReference type="SAM" id="MobiDB-lite"/>
    </source>
</evidence>
<sequence>MCIAGTAGARSSLMAANAMLAPVAERRLDHFSTGPRRQRRGTRRLTSAVAKPRHAAPVSGGAAPPSVVVVGGGWAGFGASKHLAEAGYNVALIDASPNPGGLSAGWRTPQGRSVEAGIKGFWYQARSGPAPLTQSRHAEKKSVPLAVRCRSTYHNIFALVRELGIQNPFTDWTTSGFWSPQGLTTEAPVFSRRPQLPTMLGQFVHTLPLFRRAPLSIS</sequence>
<reference evidence="2 3" key="1">
    <citation type="submission" date="2023-10" db="EMBL/GenBank/DDBJ databases">
        <authorList>
            <person name="Maclean D."/>
            <person name="Macfadyen A."/>
        </authorList>
    </citation>
    <scope>NUCLEOTIDE SEQUENCE [LARGE SCALE GENOMIC DNA]</scope>
</reference>
<accession>A0AAV1I2L3</accession>
<dbReference type="EMBL" id="CAUYUE010000005">
    <property type="protein sequence ID" value="CAK0779305.1"/>
    <property type="molecule type" value="Genomic_DNA"/>
</dbReference>
<proteinExistence type="predicted"/>
<dbReference type="GO" id="GO:0016491">
    <property type="term" value="F:oxidoreductase activity"/>
    <property type="evidence" value="ECO:0007669"/>
    <property type="project" value="TreeGrafter"/>
</dbReference>
<evidence type="ECO:0000313" key="3">
    <source>
        <dbReference type="Proteomes" id="UP001314263"/>
    </source>
</evidence>
<dbReference type="Pfam" id="PF13450">
    <property type="entry name" value="NAD_binding_8"/>
    <property type="match status" value="1"/>
</dbReference>
<gene>
    <name evidence="2" type="ORF">CVIRNUC_004738</name>
</gene>
<dbReference type="PANTHER" id="PTHR42923">
    <property type="entry name" value="PROTOPORPHYRINOGEN OXIDASE"/>
    <property type="match status" value="1"/>
</dbReference>
<protein>
    <recommendedName>
        <fullName evidence="4">FAD dependent oxidoreductase domain-containing protein</fullName>
    </recommendedName>
</protein>
<feature type="region of interest" description="Disordered" evidence="1">
    <location>
        <begin position="30"/>
        <end position="61"/>
    </location>
</feature>
<keyword evidence="3" id="KW-1185">Reference proteome</keyword>
<dbReference type="Proteomes" id="UP001314263">
    <property type="component" value="Unassembled WGS sequence"/>
</dbReference>
<dbReference type="PANTHER" id="PTHR42923:SF46">
    <property type="entry name" value="AMINE OXIDASE"/>
    <property type="match status" value="1"/>
</dbReference>
<dbReference type="PRINTS" id="PR00419">
    <property type="entry name" value="ADXRDTASE"/>
</dbReference>
<comment type="caution">
    <text evidence="2">The sequence shown here is derived from an EMBL/GenBank/DDBJ whole genome shotgun (WGS) entry which is preliminary data.</text>
</comment>
<dbReference type="SUPFAM" id="SSF51905">
    <property type="entry name" value="FAD/NAD(P)-binding domain"/>
    <property type="match status" value="1"/>
</dbReference>
<dbReference type="InterPro" id="IPR050464">
    <property type="entry name" value="Zeta_carotene_desat/Oxidored"/>
</dbReference>
<evidence type="ECO:0008006" key="4">
    <source>
        <dbReference type="Google" id="ProtNLM"/>
    </source>
</evidence>
<evidence type="ECO:0000313" key="2">
    <source>
        <dbReference type="EMBL" id="CAK0779305.1"/>
    </source>
</evidence>
<dbReference type="AlphaFoldDB" id="A0AAV1I2L3"/>
<organism evidence="2 3">
    <name type="scientific">Coccomyxa viridis</name>
    <dbReference type="NCBI Taxonomy" id="1274662"/>
    <lineage>
        <taxon>Eukaryota</taxon>
        <taxon>Viridiplantae</taxon>
        <taxon>Chlorophyta</taxon>
        <taxon>core chlorophytes</taxon>
        <taxon>Trebouxiophyceae</taxon>
        <taxon>Trebouxiophyceae incertae sedis</taxon>
        <taxon>Coccomyxaceae</taxon>
        <taxon>Coccomyxa</taxon>
    </lineage>
</organism>